<feature type="signal peptide" evidence="1">
    <location>
        <begin position="1"/>
        <end position="37"/>
    </location>
</feature>
<evidence type="ECO:0000256" key="1">
    <source>
        <dbReference type="SAM" id="SignalP"/>
    </source>
</evidence>
<organism evidence="2 3">
    <name type="scientific">Glaciecola punicea ACAM 611</name>
    <dbReference type="NCBI Taxonomy" id="1121923"/>
    <lineage>
        <taxon>Bacteria</taxon>
        <taxon>Pseudomonadati</taxon>
        <taxon>Pseudomonadota</taxon>
        <taxon>Gammaproteobacteria</taxon>
        <taxon>Alteromonadales</taxon>
        <taxon>Alteromonadaceae</taxon>
        <taxon>Glaciecola</taxon>
    </lineage>
</organism>
<comment type="caution">
    <text evidence="2">The sequence shown here is derived from an EMBL/GenBank/DDBJ whole genome shotgun (WGS) entry which is preliminary data.</text>
</comment>
<dbReference type="OrthoDB" id="9797498at2"/>
<dbReference type="Gene3D" id="2.120.10.30">
    <property type="entry name" value="TolB, C-terminal domain"/>
    <property type="match status" value="1"/>
</dbReference>
<keyword evidence="1" id="KW-0732">Signal</keyword>
<feature type="chain" id="PRO_5003598905" evidence="1">
    <location>
        <begin position="38"/>
        <end position="324"/>
    </location>
</feature>
<proteinExistence type="predicted"/>
<dbReference type="InterPro" id="IPR011042">
    <property type="entry name" value="6-blade_b-propeller_TolB-like"/>
</dbReference>
<accession>H5T8P3</accession>
<sequence length="324" mass="36542">MLMQLNKENLTINCGLTKLAPIFCVTLLLLFSAQVSAQEASDIWVGKLNLWEKEPITELIQVTNTQQYSNQPYFFDNERLFFTEAVNVDGSDAQMDIWVFDFQSGKLQNITQSASSEYSATPIPDKDDMSVIRVNAAGSQELWQVNLLGKAVQHLAPKLSPVGYQVWLSDTDSLLFVLGQPITLQRVNAFDPDTKGSIVDTNIGASLHRFEKTDWFLYTRDDDGNFLHAYNKETNKTIQIVRMPENSVFFSVSRMGNVITSDGETLWQRKFMIKGDKIRPLNGWQKITIEQPECAEGVTRTAISPDTSMIALVCPRDPKEAEQS</sequence>
<dbReference type="EMBL" id="BAET01000007">
    <property type="protein sequence ID" value="GAB54670.1"/>
    <property type="molecule type" value="Genomic_DNA"/>
</dbReference>
<dbReference type="AlphaFoldDB" id="H5T8P3"/>
<dbReference type="Proteomes" id="UP000053586">
    <property type="component" value="Unassembled WGS sequence"/>
</dbReference>
<dbReference type="SUPFAM" id="SSF69304">
    <property type="entry name" value="Tricorn protease N-terminal domain"/>
    <property type="match status" value="1"/>
</dbReference>
<dbReference type="RefSeq" id="WP_006003108.1">
    <property type="nucleotide sequence ID" value="NZ_BAET01000007.1"/>
</dbReference>
<evidence type="ECO:0000313" key="3">
    <source>
        <dbReference type="Proteomes" id="UP000053586"/>
    </source>
</evidence>
<name>H5T8P3_9ALTE</name>
<reference evidence="2 3" key="2">
    <citation type="journal article" date="2017" name="Antonie Van Leeuwenhoek">
        <title>Rhizobium rhizosphaerae sp. nov., a novel species isolated from rice rhizosphere.</title>
        <authorList>
            <person name="Zhao J.J."/>
            <person name="Zhang J."/>
            <person name="Zhang R.J."/>
            <person name="Zhang C.W."/>
            <person name="Yin H.Q."/>
            <person name="Zhang X.X."/>
        </authorList>
    </citation>
    <scope>NUCLEOTIDE SEQUENCE [LARGE SCALE GENOMIC DNA]</scope>
    <source>
        <strain evidence="2 3">ACAM 611</strain>
    </source>
</reference>
<reference evidence="2 3" key="1">
    <citation type="journal article" date="2012" name="J. Bacteriol.">
        <title>Genome sequence of proteorhodopsin-containing sea ice bacterium Glaciecola punicea ACAM 611T.</title>
        <authorList>
            <person name="Qin Q.-L."/>
            <person name="Xie B.-B."/>
            <person name="Shu Y.-L."/>
            <person name="Rong J.-C."/>
            <person name="Zhao D.-L."/>
            <person name="Zhang X.-Y."/>
            <person name="Chen X.-L."/>
            <person name="Zhou B.-C."/>
            <person name="Zhanga Y.-Z."/>
        </authorList>
    </citation>
    <scope>NUCLEOTIDE SEQUENCE [LARGE SCALE GENOMIC DNA]</scope>
    <source>
        <strain evidence="2 3">ACAM 611</strain>
    </source>
</reference>
<evidence type="ECO:0000313" key="2">
    <source>
        <dbReference type="EMBL" id="GAB54670.1"/>
    </source>
</evidence>
<dbReference type="STRING" id="56804.BAE46_12780"/>
<keyword evidence="3" id="KW-1185">Reference proteome</keyword>
<protein>
    <submittedName>
        <fullName evidence="2">Uncharacterized protein</fullName>
    </submittedName>
</protein>
<dbReference type="eggNOG" id="COG0823">
    <property type="taxonomic scope" value="Bacteria"/>
</dbReference>
<gene>
    <name evidence="2" type="ORF">GPUN_0524</name>
</gene>